<reference evidence="8 9" key="1">
    <citation type="journal article" date="2006" name="Nature">
        <title>Insights from the genome of the biotrophic fungal plant pathogen Ustilago maydis.</title>
        <authorList>
            <person name="Kamper J."/>
            <person name="Kahmann R."/>
            <person name="Bolker M."/>
            <person name="Ma L.J."/>
            <person name="Brefort T."/>
            <person name="Saville B.J."/>
            <person name="Banuett F."/>
            <person name="Kronstad J.W."/>
            <person name="Gold S.E."/>
            <person name="Muller O."/>
            <person name="Perlin M.H."/>
            <person name="Wosten H.A."/>
            <person name="de Vries R."/>
            <person name="Ruiz-Herrera J."/>
            <person name="Reynaga-Pena C.G."/>
            <person name="Snetselaar K."/>
            <person name="McCann M."/>
            <person name="Perez-Martin J."/>
            <person name="Feldbrugge M."/>
            <person name="Basse C.W."/>
            <person name="Steinberg G."/>
            <person name="Ibeas J.I."/>
            <person name="Holloman W."/>
            <person name="Guzman P."/>
            <person name="Farman M."/>
            <person name="Stajich J.E."/>
            <person name="Sentandreu R."/>
            <person name="Gonzalez-Prieto J.M."/>
            <person name="Kennell J.C."/>
            <person name="Molina L."/>
            <person name="Schirawski J."/>
            <person name="Mendoza-Mendoza A."/>
            <person name="Greilinger D."/>
            <person name="Munch K."/>
            <person name="Rossel N."/>
            <person name="Scherer M."/>
            <person name="Vranes M."/>
            <person name="Ladendorf O."/>
            <person name="Vincon V."/>
            <person name="Fuchs U."/>
            <person name="Sandrock B."/>
            <person name="Meng S."/>
            <person name="Ho E.C."/>
            <person name="Cahill M.J."/>
            <person name="Boyce K.J."/>
            <person name="Klose J."/>
            <person name="Klosterman S.J."/>
            <person name="Deelstra H.J."/>
            <person name="Ortiz-Castellanos L."/>
            <person name="Li W."/>
            <person name="Sanchez-Alonso P."/>
            <person name="Schreier P.H."/>
            <person name="Hauser-Hahn I."/>
            <person name="Vaupel M."/>
            <person name="Koopmann E."/>
            <person name="Friedrich G."/>
            <person name="Voss H."/>
            <person name="Schluter T."/>
            <person name="Margolis J."/>
            <person name="Platt D."/>
            <person name="Swimmer C."/>
            <person name="Gnirke A."/>
            <person name="Chen F."/>
            <person name="Vysotskaia V."/>
            <person name="Mannhaupt G."/>
            <person name="Guldener U."/>
            <person name="Munsterkotter M."/>
            <person name="Haase D."/>
            <person name="Oesterheld M."/>
            <person name="Mewes H.W."/>
            <person name="Mauceli E.W."/>
            <person name="DeCaprio D."/>
            <person name="Wade C.M."/>
            <person name="Butler J."/>
            <person name="Young S."/>
            <person name="Jaffe D.B."/>
            <person name="Calvo S."/>
            <person name="Nusbaum C."/>
            <person name="Galagan J."/>
            <person name="Birren B.W."/>
        </authorList>
    </citation>
    <scope>NUCLEOTIDE SEQUENCE [LARGE SCALE GENOMIC DNA]</scope>
    <source>
        <strain evidence="9">DSM 14603 / FGSC 9021 / UM521</strain>
    </source>
</reference>
<dbReference type="InterPro" id="IPR036259">
    <property type="entry name" value="MFS_trans_sf"/>
</dbReference>
<dbReference type="Gene3D" id="1.20.1250.20">
    <property type="entry name" value="MFS general substrate transporter like domains"/>
    <property type="match status" value="1"/>
</dbReference>
<feature type="transmembrane region" description="Helical" evidence="6">
    <location>
        <begin position="507"/>
        <end position="531"/>
    </location>
</feature>
<comment type="subcellular location">
    <subcellularLocation>
        <location evidence="1">Membrane</location>
        <topology evidence="1">Multi-pass membrane protein</topology>
    </subcellularLocation>
</comment>
<dbReference type="AlphaFoldDB" id="A0A0D1CGZ3"/>
<dbReference type="eggNOG" id="KOG0255">
    <property type="taxonomic scope" value="Eukaryota"/>
</dbReference>
<dbReference type="GO" id="GO:0055085">
    <property type="term" value="P:transmembrane transport"/>
    <property type="evidence" value="ECO:0000318"/>
    <property type="project" value="GO_Central"/>
</dbReference>
<dbReference type="InParanoid" id="A0A0D1CGZ3"/>
<keyword evidence="4 6" id="KW-0472">Membrane</keyword>
<dbReference type="OrthoDB" id="9986881at2759"/>
<name>A0A0D1CGZ3_MYCMD</name>
<accession>A0A0D1CGZ3</accession>
<dbReference type="FunCoup" id="A0A0D1CGZ3">
    <property type="interactions" value="67"/>
</dbReference>
<feature type="domain" description="Major facilitator superfamily (MFS) profile" evidence="7">
    <location>
        <begin position="138"/>
        <end position="572"/>
    </location>
</feature>
<feature type="transmembrane region" description="Helical" evidence="6">
    <location>
        <begin position="204"/>
        <end position="223"/>
    </location>
</feature>
<dbReference type="EMBL" id="CM003158">
    <property type="protein sequence ID" value="KIS66248.1"/>
    <property type="molecule type" value="Genomic_DNA"/>
</dbReference>
<dbReference type="Proteomes" id="UP000000561">
    <property type="component" value="Chromosome 19"/>
</dbReference>
<organism evidence="8 9">
    <name type="scientific">Mycosarcoma maydis</name>
    <name type="common">Corn smut fungus</name>
    <name type="synonym">Ustilago maydis</name>
    <dbReference type="NCBI Taxonomy" id="5270"/>
    <lineage>
        <taxon>Eukaryota</taxon>
        <taxon>Fungi</taxon>
        <taxon>Dikarya</taxon>
        <taxon>Basidiomycota</taxon>
        <taxon>Ustilaginomycotina</taxon>
        <taxon>Ustilaginomycetes</taxon>
        <taxon>Ustilaginales</taxon>
        <taxon>Ustilaginaceae</taxon>
        <taxon>Mycosarcoma</taxon>
    </lineage>
</organism>
<feature type="compositionally biased region" description="Basic and acidic residues" evidence="5">
    <location>
        <begin position="68"/>
        <end position="83"/>
    </location>
</feature>
<dbReference type="PROSITE" id="PS50850">
    <property type="entry name" value="MFS"/>
    <property type="match status" value="1"/>
</dbReference>
<dbReference type="GO" id="GO:0022857">
    <property type="term" value="F:transmembrane transporter activity"/>
    <property type="evidence" value="ECO:0000318"/>
    <property type="project" value="GO_Central"/>
</dbReference>
<keyword evidence="3 6" id="KW-1133">Transmembrane helix</keyword>
<feature type="transmembrane region" description="Helical" evidence="6">
    <location>
        <begin position="543"/>
        <end position="565"/>
    </location>
</feature>
<feature type="transmembrane region" description="Helical" evidence="6">
    <location>
        <begin position="369"/>
        <end position="388"/>
    </location>
</feature>
<evidence type="ECO:0000256" key="4">
    <source>
        <dbReference type="ARBA" id="ARBA00023136"/>
    </source>
</evidence>
<feature type="transmembrane region" description="Helical" evidence="6">
    <location>
        <begin position="293"/>
        <end position="314"/>
    </location>
</feature>
<gene>
    <name evidence="8" type="ORF">UMAG_05248</name>
</gene>
<feature type="transmembrane region" description="Helical" evidence="6">
    <location>
        <begin position="132"/>
        <end position="153"/>
    </location>
</feature>
<dbReference type="GeneID" id="23565188"/>
<sequence>MQSGTVASQPYTVDLAAGNGQLEASGAKGASSYASSQTATTPDVHSYEPSTSGVAEINTPFDPQSDCGLDRDRQASDLDDEHKAAAAPDDLEVAGHQVASKVADSSLDEKLPPQLVGWEGPDDPDHPHKWSVVLRVYLTFLACVVVLASTFTSSISSGIAESLMKHYSFGKEVAALTISVFVAGYILGPWLWGPLSERIGRRKVFAASLLIYTGWNVGCALAPNTGALLTFRFLAGTAAAAPLSNSGGLIADLWPTRVRGIATGLYACAPFAGPALSPIVSGFIQSSGANFRWAFWVCAIFSGVCWLLVVLTLPETYAPVLLKRKADQLRRQTGSASYCAPIEQAKLTPSTFLRDVLIKPLIMSIQETMLLASILFMAFLYGVVYLLFEALPIVFGEGYGFSAGVVGLMFIPFALGACVGVLFYIVVFFPRYAHKVDNAPGNQVAPEERLPMAMLGAPVLTIGFFWFAWTSDPNISFWAPMLSTALLGFGIFFVFQGLFNFMIDAYTVNAASALAAGVIVRSCFGAAFPLIARQLYARLGTKWGSSLLGFLALAMTPIPFLLYHYGPRLRARSRSAKHTAA</sequence>
<evidence type="ECO:0000313" key="8">
    <source>
        <dbReference type="EMBL" id="KIS66248.1"/>
    </source>
</evidence>
<feature type="transmembrane region" description="Helical" evidence="6">
    <location>
        <begin position="475"/>
        <end position="495"/>
    </location>
</feature>
<dbReference type="Pfam" id="PF07690">
    <property type="entry name" value="MFS_1"/>
    <property type="match status" value="1"/>
</dbReference>
<dbReference type="SUPFAM" id="SSF103473">
    <property type="entry name" value="MFS general substrate transporter"/>
    <property type="match status" value="1"/>
</dbReference>
<keyword evidence="9" id="KW-1185">Reference proteome</keyword>
<feature type="compositionally biased region" description="Low complexity" evidence="5">
    <location>
        <begin position="24"/>
        <end position="41"/>
    </location>
</feature>
<dbReference type="CDD" id="cd17323">
    <property type="entry name" value="MFS_Tpo1_MDR_like"/>
    <property type="match status" value="1"/>
</dbReference>
<feature type="transmembrane region" description="Helical" evidence="6">
    <location>
        <begin position="173"/>
        <end position="192"/>
    </location>
</feature>
<dbReference type="InterPro" id="IPR011701">
    <property type="entry name" value="MFS"/>
</dbReference>
<dbReference type="GO" id="GO:0005886">
    <property type="term" value="C:plasma membrane"/>
    <property type="evidence" value="ECO:0000318"/>
    <property type="project" value="GO_Central"/>
</dbReference>
<dbReference type="OMA" id="PEYRMEV"/>
<dbReference type="FunFam" id="1.20.1250.20:FF:000011">
    <property type="entry name" value="MFS multidrug transporter, putative"/>
    <property type="match status" value="1"/>
</dbReference>
<evidence type="ECO:0000256" key="5">
    <source>
        <dbReference type="SAM" id="MobiDB-lite"/>
    </source>
</evidence>
<feature type="transmembrane region" description="Helical" evidence="6">
    <location>
        <begin position="263"/>
        <end position="281"/>
    </location>
</feature>
<evidence type="ECO:0000259" key="7">
    <source>
        <dbReference type="PROSITE" id="PS50850"/>
    </source>
</evidence>
<feature type="region of interest" description="Disordered" evidence="5">
    <location>
        <begin position="23"/>
        <end position="83"/>
    </location>
</feature>
<keyword evidence="2 6" id="KW-0812">Transmembrane</keyword>
<evidence type="ECO:0000256" key="2">
    <source>
        <dbReference type="ARBA" id="ARBA00022692"/>
    </source>
</evidence>
<dbReference type="PANTHER" id="PTHR23502">
    <property type="entry name" value="MAJOR FACILITATOR SUPERFAMILY"/>
    <property type="match status" value="1"/>
</dbReference>
<dbReference type="KEGG" id="uma:UMAG_05248"/>
<feature type="transmembrane region" description="Helical" evidence="6">
    <location>
        <begin position="408"/>
        <end position="429"/>
    </location>
</feature>
<evidence type="ECO:0000256" key="1">
    <source>
        <dbReference type="ARBA" id="ARBA00004141"/>
    </source>
</evidence>
<feature type="transmembrane region" description="Helical" evidence="6">
    <location>
        <begin position="450"/>
        <end position="469"/>
    </location>
</feature>
<feature type="transmembrane region" description="Helical" evidence="6">
    <location>
        <begin position="229"/>
        <end position="251"/>
    </location>
</feature>
<dbReference type="PANTHER" id="PTHR23502:SF173">
    <property type="entry name" value="MFS-MULTIDRUG-RESISTANCE TRANSPORTER-RELATED"/>
    <property type="match status" value="1"/>
</dbReference>
<dbReference type="RefSeq" id="XP_011391973.1">
    <property type="nucleotide sequence ID" value="XM_011393671.1"/>
</dbReference>
<evidence type="ECO:0000256" key="6">
    <source>
        <dbReference type="SAM" id="Phobius"/>
    </source>
</evidence>
<evidence type="ECO:0000313" key="9">
    <source>
        <dbReference type="Proteomes" id="UP000000561"/>
    </source>
</evidence>
<dbReference type="InterPro" id="IPR020846">
    <property type="entry name" value="MFS_dom"/>
</dbReference>
<proteinExistence type="predicted"/>
<protein>
    <recommendedName>
        <fullName evidence="7">Major facilitator superfamily (MFS) profile domain-containing protein</fullName>
    </recommendedName>
</protein>
<evidence type="ECO:0000256" key="3">
    <source>
        <dbReference type="ARBA" id="ARBA00022989"/>
    </source>
</evidence>
<dbReference type="VEuPathDB" id="FungiDB:UMAG_05248"/>